<dbReference type="OrthoDB" id="185373at2759"/>
<dbReference type="Pfam" id="PF01535">
    <property type="entry name" value="PPR"/>
    <property type="match status" value="1"/>
</dbReference>
<dbReference type="PROSITE" id="PS51375">
    <property type="entry name" value="PPR"/>
    <property type="match status" value="6"/>
</dbReference>
<dbReference type="PANTHER" id="PTHR47939">
    <property type="entry name" value="MEMBRANE-ASSOCIATED SALT-INDUCIBLE PROTEIN-LIKE"/>
    <property type="match status" value="1"/>
</dbReference>
<dbReference type="Proteomes" id="UP001652660">
    <property type="component" value="Chromosome 10e"/>
</dbReference>
<feature type="repeat" description="PPR" evidence="3">
    <location>
        <begin position="471"/>
        <end position="505"/>
    </location>
</feature>
<reference evidence="4" key="1">
    <citation type="journal article" date="2025" name="Foods">
        <title>Unveiling the Microbial Signatures of Arabica Coffee Cherries: Insights into Ripeness Specific Diversity, Functional Traits, and Implications for Quality and Safety.</title>
        <authorList>
            <consortium name="RefSeq"/>
            <person name="Tenea G.N."/>
            <person name="Cifuentes V."/>
            <person name="Reyes P."/>
            <person name="Cevallos-Vallejos M."/>
        </authorList>
    </citation>
    <scope>NUCLEOTIDE SEQUENCE [LARGE SCALE GENOMIC DNA]</scope>
</reference>
<comment type="similarity">
    <text evidence="1">Belongs to the PPR family. P subfamily.</text>
</comment>
<feature type="repeat" description="PPR" evidence="3">
    <location>
        <begin position="576"/>
        <end position="611"/>
    </location>
</feature>
<evidence type="ECO:0000256" key="2">
    <source>
        <dbReference type="ARBA" id="ARBA00022737"/>
    </source>
</evidence>
<evidence type="ECO:0000256" key="3">
    <source>
        <dbReference type="PROSITE-ProRule" id="PRU00708"/>
    </source>
</evidence>
<feature type="repeat" description="PPR" evidence="3">
    <location>
        <begin position="266"/>
        <end position="300"/>
    </location>
</feature>
<dbReference type="Gene3D" id="1.25.40.10">
    <property type="entry name" value="Tetratricopeptide repeat domain"/>
    <property type="match status" value="3"/>
</dbReference>
<name>A0A6P6UI63_COFAR</name>
<dbReference type="InterPro" id="IPR011990">
    <property type="entry name" value="TPR-like_helical_dom_sf"/>
</dbReference>
<keyword evidence="2" id="KW-0677">Repeat</keyword>
<proteinExistence type="inferred from homology"/>
<feature type="repeat" description="PPR" evidence="3">
    <location>
        <begin position="436"/>
        <end position="470"/>
    </location>
</feature>
<dbReference type="RefSeq" id="XP_027090595.1">
    <property type="nucleotide sequence ID" value="XM_027234794.2"/>
</dbReference>
<gene>
    <name evidence="5" type="primary">LOC113711637</name>
</gene>
<dbReference type="SUPFAM" id="SSF81901">
    <property type="entry name" value="HCP-like"/>
    <property type="match status" value="1"/>
</dbReference>
<dbReference type="InterPro" id="IPR050667">
    <property type="entry name" value="PPR-containing_protein"/>
</dbReference>
<dbReference type="Pfam" id="PF13041">
    <property type="entry name" value="PPR_2"/>
    <property type="match status" value="3"/>
</dbReference>
<protein>
    <submittedName>
        <fullName evidence="5">Small ribosomal subunit protein mS80 (RPPR6)-like</fullName>
    </submittedName>
</protein>
<evidence type="ECO:0000313" key="4">
    <source>
        <dbReference type="Proteomes" id="UP001652660"/>
    </source>
</evidence>
<dbReference type="NCBIfam" id="TIGR00756">
    <property type="entry name" value="PPR"/>
    <property type="match status" value="5"/>
</dbReference>
<feature type="repeat" description="PPR" evidence="3">
    <location>
        <begin position="541"/>
        <end position="575"/>
    </location>
</feature>
<dbReference type="AlphaFoldDB" id="A0A6P6UI63"/>
<evidence type="ECO:0000313" key="5">
    <source>
        <dbReference type="RefSeq" id="XP_027090595.1"/>
    </source>
</evidence>
<keyword evidence="4" id="KW-1185">Reference proteome</keyword>
<evidence type="ECO:0000256" key="1">
    <source>
        <dbReference type="ARBA" id="ARBA00007626"/>
    </source>
</evidence>
<feature type="repeat" description="PPR" evidence="3">
    <location>
        <begin position="506"/>
        <end position="540"/>
    </location>
</feature>
<dbReference type="PANTHER" id="PTHR47939:SF10">
    <property type="entry name" value="PENTACOTRIPEPTIDE-REPEAT REGION OF PRORP DOMAIN-CONTAINING PROTEIN"/>
    <property type="match status" value="1"/>
</dbReference>
<accession>A0A6P6UI63</accession>
<organism evidence="4 5">
    <name type="scientific">Coffea arabica</name>
    <name type="common">Arabian coffee</name>
    <dbReference type="NCBI Taxonomy" id="13443"/>
    <lineage>
        <taxon>Eukaryota</taxon>
        <taxon>Viridiplantae</taxon>
        <taxon>Streptophyta</taxon>
        <taxon>Embryophyta</taxon>
        <taxon>Tracheophyta</taxon>
        <taxon>Spermatophyta</taxon>
        <taxon>Magnoliopsida</taxon>
        <taxon>eudicotyledons</taxon>
        <taxon>Gunneridae</taxon>
        <taxon>Pentapetalae</taxon>
        <taxon>asterids</taxon>
        <taxon>lamiids</taxon>
        <taxon>Gentianales</taxon>
        <taxon>Rubiaceae</taxon>
        <taxon>Ixoroideae</taxon>
        <taxon>Gardenieae complex</taxon>
        <taxon>Bertiereae - Coffeeae clade</taxon>
        <taxon>Coffeeae</taxon>
        <taxon>Coffea</taxon>
    </lineage>
</organism>
<dbReference type="InterPro" id="IPR002885">
    <property type="entry name" value="PPR_rpt"/>
</dbReference>
<dbReference type="GeneID" id="113711637"/>
<reference evidence="5" key="2">
    <citation type="submission" date="2025-08" db="UniProtKB">
        <authorList>
            <consortium name="RefSeq"/>
        </authorList>
    </citation>
    <scope>IDENTIFICATION</scope>
    <source>
        <tissue evidence="5">Leaves</tissue>
    </source>
</reference>
<sequence>MWRLARKAAFLRGTPKFRTIQNPYSTQVTRSHNQSPPLPDLALFQWNRFTSSVCVKVPYYPSARFFSSNPYLENEDSQSEKPVIDGFDENPGFSFVESNPRWDLVDNPGEVFPEFVFESEKTGDLADNLVGSSAGNDDDDEGGVLDCGDGNAGKTEKIEDMVQKLEDLLSLLQSSGDAKSLESSLEEMGLVLNEELVVKVLETPFVPGENLIGFFKWVLKNGQFSITKAAIDMLVRAISNEVKTRDAYALWDLVKEVGGKDIGVLSTETLNELLSMFSRLGKGKAAFEVFNKFEDFGCVPDADTYYFTIDALCRRRIFDWACSVSEKMLNAGRLPDSEKVGKIVSHLCKGKKLKDAHAVYLWAKEGKVYPPQSSVNSLISSLCENEKQKGVEVERLKGETDSHSQAEEGAAHEEKENVYLALKMLDDISGEELKHAIKPFSSVTGGLCRIKDFEGAKKLLNRMIEAGPPPGYTIFNTIITGLSKSGEMQEAIDTLKMMEERGLKPDVYTYTVIMSGYVVGGAMEEACKVLDEAKKKHSKLSPATYHTLIRGYCKLEQFDKALDLIGEMKNYGVQPNADEYNKLIRSLCMKALDWRTAEKLLEKMGENGLHLNGKTRSLVRAVKELEEEGLASQDVPTAA</sequence>